<reference evidence="1" key="1">
    <citation type="submission" date="2025-08" db="UniProtKB">
        <authorList>
            <consortium name="Ensembl"/>
        </authorList>
    </citation>
    <scope>IDENTIFICATION</scope>
</reference>
<name>A0A8C6BHA6_MONMO</name>
<accession>A0A8C6BHA6</accession>
<sequence>SNDYKLTFGAGTTVTVRASK</sequence>
<dbReference type="Proteomes" id="UP000694561">
    <property type="component" value="Unplaced"/>
</dbReference>
<dbReference type="AlphaFoldDB" id="A0A8C6BHA6"/>
<evidence type="ECO:0000313" key="2">
    <source>
        <dbReference type="Proteomes" id="UP000694561"/>
    </source>
</evidence>
<reference evidence="1" key="2">
    <citation type="submission" date="2025-09" db="UniProtKB">
        <authorList>
            <consortium name="Ensembl"/>
        </authorList>
    </citation>
    <scope>IDENTIFICATION</scope>
</reference>
<dbReference type="Ensembl" id="ENSMMNT00015015611.1">
    <property type="protein sequence ID" value="ENSMMNP00015014242.1"/>
    <property type="gene ID" value="ENSMMNG00015010503.1"/>
</dbReference>
<proteinExistence type="predicted"/>
<organism evidence="1 2">
    <name type="scientific">Monodon monoceros</name>
    <name type="common">Narwhal</name>
    <name type="synonym">Ceratodon monodon</name>
    <dbReference type="NCBI Taxonomy" id="40151"/>
    <lineage>
        <taxon>Eukaryota</taxon>
        <taxon>Metazoa</taxon>
        <taxon>Chordata</taxon>
        <taxon>Craniata</taxon>
        <taxon>Vertebrata</taxon>
        <taxon>Euteleostomi</taxon>
        <taxon>Mammalia</taxon>
        <taxon>Eutheria</taxon>
        <taxon>Laurasiatheria</taxon>
        <taxon>Artiodactyla</taxon>
        <taxon>Whippomorpha</taxon>
        <taxon>Cetacea</taxon>
        <taxon>Odontoceti</taxon>
        <taxon>Monodontidae</taxon>
        <taxon>Monodon</taxon>
    </lineage>
</organism>
<protein>
    <submittedName>
        <fullName evidence="1">Uncharacterized protein</fullName>
    </submittedName>
</protein>
<keyword evidence="2" id="KW-1185">Reference proteome</keyword>
<evidence type="ECO:0000313" key="1">
    <source>
        <dbReference type="Ensembl" id="ENSMMNP00015014242.1"/>
    </source>
</evidence>